<dbReference type="Proteomes" id="UP001140510">
    <property type="component" value="Unassembled WGS sequence"/>
</dbReference>
<accession>A0A9W8ZGW6</accession>
<dbReference type="OrthoDB" id="3668232at2759"/>
<dbReference type="InterPro" id="IPR001810">
    <property type="entry name" value="F-box_dom"/>
</dbReference>
<proteinExistence type="predicted"/>
<evidence type="ECO:0000259" key="1">
    <source>
        <dbReference type="PROSITE" id="PS50181"/>
    </source>
</evidence>
<protein>
    <recommendedName>
        <fullName evidence="1">F-box domain-containing protein</fullName>
    </recommendedName>
</protein>
<gene>
    <name evidence="2" type="ORF">N0V91_003127</name>
</gene>
<reference evidence="2" key="1">
    <citation type="submission" date="2022-10" db="EMBL/GenBank/DDBJ databases">
        <title>Tapping the CABI collections for fungal endophytes: first genome assemblies for Collariella, Neodidymelliopsis, Ascochyta clinopodiicola, Didymella pomorum, Didymosphaeria variabile, Neocosmospora piperis and Neocucurbitaria cava.</title>
        <authorList>
            <person name="Hill R."/>
        </authorList>
    </citation>
    <scope>NUCLEOTIDE SEQUENCE</scope>
    <source>
        <strain evidence="2">IMI 355091</strain>
    </source>
</reference>
<sequence>MTSATMDTPSDWLTVLDAIDTSWNATVFRYSHLGRLPLELLEIIFQHIPRSQLPAVARINLQLREMAEKRLYARLTLLNTKTGWVAPEEQLWQLHCTLNRRPDLAQMVRKFLCTIYDQDVKIEVNTTSVFDGDEHFRAAAKLSLSHMAIGGRIFMTQIPNVEEVNMSLRLIRTKAESWAGTETCKYLARTPLSAGMLIPYFDNVTASSLQFPGLQQLTELHFAGSEFHWALAKLPRLRRLQLLRPCVILPEEAPNEFNTALKILYISARSDILKASSQHYVNLKSFLAHFPSLEDMEVTIYDLDVDVLLPPDPSDVQHEEDQSYNTLVEHLSPVADQLTRLWLIMYDAEDNYHNGASAFLNVVQPISSFLQFKRLTNLMVPYQCLLEKTTSFIDPHPSPAAMFPAALEYLTINCPQIYIYDWLLRLRRVRDHFPDLVDIELNCQLPLGDEWPVFVFENDEHPVFDVLRDDLDIQFNVTKREKDWKTEWEEYDTAVLAVIDWLDSLSEHGGMDRLLQ</sequence>
<keyword evidence="3" id="KW-1185">Reference proteome</keyword>
<comment type="caution">
    <text evidence="2">The sequence shown here is derived from an EMBL/GenBank/DDBJ whole genome shotgun (WGS) entry which is preliminary data.</text>
</comment>
<dbReference type="AlphaFoldDB" id="A0A9W8ZGW6"/>
<name>A0A9W8ZGW6_9PLEO</name>
<evidence type="ECO:0000313" key="3">
    <source>
        <dbReference type="Proteomes" id="UP001140510"/>
    </source>
</evidence>
<evidence type="ECO:0000313" key="2">
    <source>
        <dbReference type="EMBL" id="KAJ4408476.1"/>
    </source>
</evidence>
<dbReference type="EMBL" id="JAPEVA010000015">
    <property type="protein sequence ID" value="KAJ4408476.1"/>
    <property type="molecule type" value="Genomic_DNA"/>
</dbReference>
<dbReference type="PROSITE" id="PS50181">
    <property type="entry name" value="FBOX"/>
    <property type="match status" value="1"/>
</dbReference>
<organism evidence="2 3">
    <name type="scientific">Didymella pomorum</name>
    <dbReference type="NCBI Taxonomy" id="749634"/>
    <lineage>
        <taxon>Eukaryota</taxon>
        <taxon>Fungi</taxon>
        <taxon>Dikarya</taxon>
        <taxon>Ascomycota</taxon>
        <taxon>Pezizomycotina</taxon>
        <taxon>Dothideomycetes</taxon>
        <taxon>Pleosporomycetidae</taxon>
        <taxon>Pleosporales</taxon>
        <taxon>Pleosporineae</taxon>
        <taxon>Didymellaceae</taxon>
        <taxon>Didymella</taxon>
    </lineage>
</organism>
<feature type="domain" description="F-box" evidence="1">
    <location>
        <begin position="30"/>
        <end position="75"/>
    </location>
</feature>